<proteinExistence type="predicted"/>
<comment type="caution">
    <text evidence="2">The sequence shown here is derived from an EMBL/GenBank/DDBJ whole genome shotgun (WGS) entry which is preliminary data.</text>
</comment>
<name>A0AAV1RHL8_9ROSI</name>
<dbReference type="AlphaFoldDB" id="A0AAV1RHL8"/>
<protein>
    <submittedName>
        <fullName evidence="2">Uncharacterized protein</fullName>
    </submittedName>
</protein>
<gene>
    <name evidence="2" type="ORF">DCAF_LOCUS10909</name>
</gene>
<sequence>MGKKRKNDGEHAKGFKKRKEGLTRDLKNLDKEISRLNRKISDQENLMDKLLNQLMPGSEEPELLRKEFAILRPDPNWDTWTSETKKPGDIISLLKYRTKMLERQIQHLYEMKFK</sequence>
<accession>A0AAV1RHL8</accession>
<keyword evidence="3" id="KW-1185">Reference proteome</keyword>
<evidence type="ECO:0000256" key="1">
    <source>
        <dbReference type="SAM" id="MobiDB-lite"/>
    </source>
</evidence>
<evidence type="ECO:0000313" key="2">
    <source>
        <dbReference type="EMBL" id="CAK7335906.1"/>
    </source>
</evidence>
<evidence type="ECO:0000313" key="3">
    <source>
        <dbReference type="Proteomes" id="UP001314170"/>
    </source>
</evidence>
<dbReference type="EMBL" id="CAWUPB010000994">
    <property type="protein sequence ID" value="CAK7335906.1"/>
    <property type="molecule type" value="Genomic_DNA"/>
</dbReference>
<reference evidence="2 3" key="1">
    <citation type="submission" date="2024-01" db="EMBL/GenBank/DDBJ databases">
        <authorList>
            <person name="Waweru B."/>
        </authorList>
    </citation>
    <scope>NUCLEOTIDE SEQUENCE [LARGE SCALE GENOMIC DNA]</scope>
</reference>
<dbReference type="Proteomes" id="UP001314170">
    <property type="component" value="Unassembled WGS sequence"/>
</dbReference>
<organism evidence="2 3">
    <name type="scientific">Dovyalis caffra</name>
    <dbReference type="NCBI Taxonomy" id="77055"/>
    <lineage>
        <taxon>Eukaryota</taxon>
        <taxon>Viridiplantae</taxon>
        <taxon>Streptophyta</taxon>
        <taxon>Embryophyta</taxon>
        <taxon>Tracheophyta</taxon>
        <taxon>Spermatophyta</taxon>
        <taxon>Magnoliopsida</taxon>
        <taxon>eudicotyledons</taxon>
        <taxon>Gunneridae</taxon>
        <taxon>Pentapetalae</taxon>
        <taxon>rosids</taxon>
        <taxon>fabids</taxon>
        <taxon>Malpighiales</taxon>
        <taxon>Salicaceae</taxon>
        <taxon>Flacourtieae</taxon>
        <taxon>Dovyalis</taxon>
    </lineage>
</organism>
<feature type="region of interest" description="Disordered" evidence="1">
    <location>
        <begin position="1"/>
        <end position="21"/>
    </location>
</feature>